<dbReference type="PROSITE" id="PS52016">
    <property type="entry name" value="TONB_DEPENDENT_REC_3"/>
    <property type="match status" value="1"/>
</dbReference>
<evidence type="ECO:0000256" key="11">
    <source>
        <dbReference type="PROSITE-ProRule" id="PRU01360"/>
    </source>
</evidence>
<evidence type="ECO:0000256" key="13">
    <source>
        <dbReference type="RuleBase" id="RU003357"/>
    </source>
</evidence>
<organism evidence="16 17">
    <name type="scientific">Vibrio viridaestus</name>
    <dbReference type="NCBI Taxonomy" id="2487322"/>
    <lineage>
        <taxon>Bacteria</taxon>
        <taxon>Pseudomonadati</taxon>
        <taxon>Pseudomonadota</taxon>
        <taxon>Gammaproteobacteria</taxon>
        <taxon>Vibrionales</taxon>
        <taxon>Vibrionaceae</taxon>
        <taxon>Vibrio</taxon>
    </lineage>
</organism>
<evidence type="ECO:0000256" key="2">
    <source>
        <dbReference type="ARBA" id="ARBA00022448"/>
    </source>
</evidence>
<feature type="domain" description="TonB-dependent receptor plug" evidence="15">
    <location>
        <begin position="65"/>
        <end position="177"/>
    </location>
</feature>
<evidence type="ECO:0000256" key="12">
    <source>
        <dbReference type="PROSITE-ProRule" id="PRU10143"/>
    </source>
</evidence>
<keyword evidence="7" id="KW-0406">Ion transport</keyword>
<dbReference type="Pfam" id="PF00593">
    <property type="entry name" value="TonB_dep_Rec_b-barrel"/>
    <property type="match status" value="1"/>
</dbReference>
<dbReference type="Proteomes" id="UP000281112">
    <property type="component" value="Unassembled WGS sequence"/>
</dbReference>
<evidence type="ECO:0000256" key="6">
    <source>
        <dbReference type="ARBA" id="ARBA00023004"/>
    </source>
</evidence>
<evidence type="ECO:0000256" key="8">
    <source>
        <dbReference type="ARBA" id="ARBA00023077"/>
    </source>
</evidence>
<keyword evidence="8 12" id="KW-0798">TonB box</keyword>
<accession>A0A3N9U300</accession>
<evidence type="ECO:0000256" key="7">
    <source>
        <dbReference type="ARBA" id="ARBA00023065"/>
    </source>
</evidence>
<feature type="short sequence motif" description="TonB box" evidence="12">
    <location>
        <begin position="53"/>
        <end position="59"/>
    </location>
</feature>
<comment type="caution">
    <text evidence="16">The sequence shown here is derived from an EMBL/GenBank/DDBJ whole genome shotgun (WGS) entry which is preliminary data.</text>
</comment>
<comment type="subcellular location">
    <subcellularLocation>
        <location evidence="1 11">Cell outer membrane</location>
        <topology evidence="1 11">Multi-pass membrane protein</topology>
    </subcellularLocation>
</comment>
<protein>
    <submittedName>
        <fullName evidence="16">TonB-dependent receptor</fullName>
    </submittedName>
</protein>
<keyword evidence="16" id="KW-0675">Receptor</keyword>
<keyword evidence="4" id="KW-0410">Iron transport</keyword>
<dbReference type="InterPro" id="IPR012910">
    <property type="entry name" value="Plug_dom"/>
</dbReference>
<dbReference type="GO" id="GO:0009279">
    <property type="term" value="C:cell outer membrane"/>
    <property type="evidence" value="ECO:0007669"/>
    <property type="project" value="UniProtKB-SubCell"/>
</dbReference>
<sequence length="699" mass="76027">MFLMTRIPFMNSAQSVGLPVKRYLSICIAATLSTTPLFTSFSISAAEKQSLDTITVTGEKSDKSLKDTASAVTVITADEYENGELKNVNDVATSAPNVITEGFGAISIRGINGTGASTGGYAYITGGRARISTIVDGVSQVWSGYGFTPSKLWDSNQVEVLRGPQSTVQGTNSIGGALVVTTNDPTFKWEAAARAGLDNYENGNIKNNLAVMINAPIIDDELAFRIAIDGSKGDGWMNYAQADDELDTSPDVEESKNANIRAKLLWEPASNPNLSAKLTLNHNTYDGEYLNWANDVDDNYASETLTLDSVNRSNTRLQDSTIDSIATDISYEIDSGLTNHFNLSYLSTDVAFEQYPLAFPVSSKKENWALEDRLLFNDTNSVWSGIAGIYFAHNKSSIDVDNKSTMDGNDTIITSALFGEANYKVTDRLTLTAGGRVENEDADRYLLAYGSTTLDQDTSHTNFLPKVGISYALSPKTTVSGTIQKGYNGGGGALNWTTYEYYYYEKETVIAYETGIKSQVTENADVSANLFYNDYSGYQAFVNSEYIENIDSAHTYGLELEGNLWATSDLKLNASIGLLNSKVDSDDTSDKGNELPSAPNTNLSAGFTQYIGNDLSFGADITYVGEYYSDLSNTSEYKAGDYTTANARIQYVIGDFTIDGYVTNLTDEDIILYNNSNSRSSRAAVGQTRTFGISATYRM</sequence>
<evidence type="ECO:0000256" key="1">
    <source>
        <dbReference type="ARBA" id="ARBA00004571"/>
    </source>
</evidence>
<dbReference type="InterPro" id="IPR036942">
    <property type="entry name" value="Beta-barrel_TonB_sf"/>
</dbReference>
<reference evidence="16 17" key="1">
    <citation type="submission" date="2018-11" db="EMBL/GenBank/DDBJ databases">
        <title>Vibrio LJC006 sp. nov., isolated from seawater during the bloom of the enteromorpha.</title>
        <authorList>
            <person name="Liang J."/>
        </authorList>
    </citation>
    <scope>NUCLEOTIDE SEQUENCE [LARGE SCALE GENOMIC DNA]</scope>
    <source>
        <strain evidence="16 17">LJC006</strain>
    </source>
</reference>
<evidence type="ECO:0000313" key="16">
    <source>
        <dbReference type="EMBL" id="RQW62396.1"/>
    </source>
</evidence>
<gene>
    <name evidence="16" type="ORF">EES38_14555</name>
</gene>
<keyword evidence="10 11" id="KW-0998">Cell outer membrane</keyword>
<keyword evidence="6" id="KW-0408">Iron</keyword>
<keyword evidence="9 11" id="KW-0472">Membrane</keyword>
<dbReference type="PANTHER" id="PTHR32552">
    <property type="entry name" value="FERRICHROME IRON RECEPTOR-RELATED"/>
    <property type="match status" value="1"/>
</dbReference>
<name>A0A3N9U300_9VIBR</name>
<keyword evidence="3 11" id="KW-1134">Transmembrane beta strand</keyword>
<dbReference type="Pfam" id="PF07715">
    <property type="entry name" value="Plug"/>
    <property type="match status" value="1"/>
</dbReference>
<proteinExistence type="inferred from homology"/>
<feature type="domain" description="TonB-dependent receptor-like beta-barrel" evidence="14">
    <location>
        <begin position="280"/>
        <end position="665"/>
    </location>
</feature>
<keyword evidence="2 11" id="KW-0813">Transport</keyword>
<dbReference type="EMBL" id="RJVQ01000006">
    <property type="protein sequence ID" value="RQW62396.1"/>
    <property type="molecule type" value="Genomic_DNA"/>
</dbReference>
<dbReference type="InterPro" id="IPR010916">
    <property type="entry name" value="TonB_box_CS"/>
</dbReference>
<keyword evidence="17" id="KW-1185">Reference proteome</keyword>
<evidence type="ECO:0000256" key="4">
    <source>
        <dbReference type="ARBA" id="ARBA00022496"/>
    </source>
</evidence>
<evidence type="ECO:0000259" key="14">
    <source>
        <dbReference type="Pfam" id="PF00593"/>
    </source>
</evidence>
<dbReference type="PROSITE" id="PS00430">
    <property type="entry name" value="TONB_DEPENDENT_REC_1"/>
    <property type="match status" value="1"/>
</dbReference>
<dbReference type="SUPFAM" id="SSF56935">
    <property type="entry name" value="Porins"/>
    <property type="match status" value="1"/>
</dbReference>
<dbReference type="AlphaFoldDB" id="A0A3N9U300"/>
<evidence type="ECO:0000256" key="10">
    <source>
        <dbReference type="ARBA" id="ARBA00023237"/>
    </source>
</evidence>
<dbReference type="GO" id="GO:0006826">
    <property type="term" value="P:iron ion transport"/>
    <property type="evidence" value="ECO:0007669"/>
    <property type="project" value="UniProtKB-KW"/>
</dbReference>
<dbReference type="Gene3D" id="2.40.170.20">
    <property type="entry name" value="TonB-dependent receptor, beta-barrel domain"/>
    <property type="match status" value="1"/>
</dbReference>
<keyword evidence="5 11" id="KW-0812">Transmembrane</keyword>
<evidence type="ECO:0000313" key="17">
    <source>
        <dbReference type="Proteomes" id="UP000281112"/>
    </source>
</evidence>
<dbReference type="OrthoDB" id="127311at2"/>
<evidence type="ECO:0000256" key="3">
    <source>
        <dbReference type="ARBA" id="ARBA00022452"/>
    </source>
</evidence>
<evidence type="ECO:0000259" key="15">
    <source>
        <dbReference type="Pfam" id="PF07715"/>
    </source>
</evidence>
<evidence type="ECO:0000256" key="5">
    <source>
        <dbReference type="ARBA" id="ARBA00022692"/>
    </source>
</evidence>
<dbReference type="PANTHER" id="PTHR32552:SF81">
    <property type="entry name" value="TONB-DEPENDENT OUTER MEMBRANE RECEPTOR"/>
    <property type="match status" value="1"/>
</dbReference>
<dbReference type="InterPro" id="IPR000531">
    <property type="entry name" value="Beta-barrel_TonB"/>
</dbReference>
<dbReference type="InterPro" id="IPR039426">
    <property type="entry name" value="TonB-dep_rcpt-like"/>
</dbReference>
<evidence type="ECO:0000256" key="9">
    <source>
        <dbReference type="ARBA" id="ARBA00023136"/>
    </source>
</evidence>
<comment type="similarity">
    <text evidence="11 13">Belongs to the TonB-dependent receptor family.</text>
</comment>